<dbReference type="RefSeq" id="WP_066466432.1">
    <property type="nucleotide sequence ID" value="NZ_MATO01000076.1"/>
</dbReference>
<gene>
    <name evidence="2" type="ORF">A6K76_15495</name>
</gene>
<dbReference type="GO" id="GO:0003677">
    <property type="term" value="F:DNA binding"/>
    <property type="evidence" value="ECO:0007669"/>
    <property type="project" value="InterPro"/>
</dbReference>
<organism evidence="2 3">
    <name type="scientific">Caryophanon latum</name>
    <dbReference type="NCBI Taxonomy" id="33977"/>
    <lineage>
        <taxon>Bacteria</taxon>
        <taxon>Bacillati</taxon>
        <taxon>Bacillota</taxon>
        <taxon>Bacilli</taxon>
        <taxon>Bacillales</taxon>
        <taxon>Caryophanaceae</taxon>
        <taxon>Caryophanon</taxon>
    </lineage>
</organism>
<dbReference type="EMBL" id="MATO01000076">
    <property type="protein sequence ID" value="OCS84565.1"/>
    <property type="molecule type" value="Genomic_DNA"/>
</dbReference>
<dbReference type="InterPro" id="IPR010982">
    <property type="entry name" value="Lambda_DNA-bd_dom_sf"/>
</dbReference>
<accession>A0A1C0YBQ1</accession>
<evidence type="ECO:0000313" key="3">
    <source>
        <dbReference type="Proteomes" id="UP000093482"/>
    </source>
</evidence>
<evidence type="ECO:0000259" key="1">
    <source>
        <dbReference type="PROSITE" id="PS50943"/>
    </source>
</evidence>
<dbReference type="CDD" id="cd00093">
    <property type="entry name" value="HTH_XRE"/>
    <property type="match status" value="1"/>
</dbReference>
<dbReference type="Proteomes" id="UP000093482">
    <property type="component" value="Unassembled WGS sequence"/>
</dbReference>
<reference evidence="2 3" key="1">
    <citation type="submission" date="2016-07" db="EMBL/GenBank/DDBJ databases">
        <title>Caryophanon latum genome sequencing.</title>
        <authorList>
            <person name="Verma A."/>
            <person name="Pal Y."/>
            <person name="Krishnamurthi S."/>
        </authorList>
    </citation>
    <scope>NUCLEOTIDE SEQUENCE [LARGE SCALE GENOMIC DNA]</scope>
    <source>
        <strain evidence="2 3">DSM 14151</strain>
    </source>
</reference>
<feature type="domain" description="HTH cro/C1-type" evidence="1">
    <location>
        <begin position="11"/>
        <end position="65"/>
    </location>
</feature>
<dbReference type="Gene3D" id="1.10.260.40">
    <property type="entry name" value="lambda repressor-like DNA-binding domains"/>
    <property type="match status" value="1"/>
</dbReference>
<dbReference type="SMART" id="SM00530">
    <property type="entry name" value="HTH_XRE"/>
    <property type="match status" value="1"/>
</dbReference>
<dbReference type="Pfam" id="PF01381">
    <property type="entry name" value="HTH_3"/>
    <property type="match status" value="1"/>
</dbReference>
<dbReference type="AlphaFoldDB" id="A0A1C0YBQ1"/>
<proteinExistence type="predicted"/>
<dbReference type="InterPro" id="IPR001387">
    <property type="entry name" value="Cro/C1-type_HTH"/>
</dbReference>
<dbReference type="OrthoDB" id="9810578at2"/>
<evidence type="ECO:0000313" key="2">
    <source>
        <dbReference type="EMBL" id="OCS84565.1"/>
    </source>
</evidence>
<protein>
    <recommendedName>
        <fullName evidence="1">HTH cro/C1-type domain-containing protein</fullName>
    </recommendedName>
</protein>
<name>A0A1C0YBQ1_9BACL</name>
<sequence length="118" mass="13165">MLTNTIVAERLNQYIEQQGISKEYLADMLDKSASSIYRLLNAQNPTIATFSIQIADVLGLPANFFLKDEFSLQADGSNNVTFGHIAFSKDELSPEGVKDVEQLIQLCNILAIYSEDFQ</sequence>
<dbReference type="SUPFAM" id="SSF47413">
    <property type="entry name" value="lambda repressor-like DNA-binding domains"/>
    <property type="match status" value="1"/>
</dbReference>
<keyword evidence="3" id="KW-1185">Reference proteome</keyword>
<comment type="caution">
    <text evidence="2">The sequence shown here is derived from an EMBL/GenBank/DDBJ whole genome shotgun (WGS) entry which is preliminary data.</text>
</comment>
<dbReference type="PROSITE" id="PS50943">
    <property type="entry name" value="HTH_CROC1"/>
    <property type="match status" value="1"/>
</dbReference>